<sequence>AAKGAVEREEIEPKVKKSRHSYEISFRPAEIGTHKVMIYVNDTLHPMCPFPIRVYDASEIIVGEIAPQSTINDTVEFTVDAGRAGFGNLEMAIKDSDGIIIPSHVAQLETGTAKFLVTFNPTTLGMHTVNITFNKEVLKNSPFEVNIVDEKPCEEVENILVDGKKKDSRKEKEEKRREEKERVKKEKEEKLMAETLKKNKGKETKKKKHQVEKRTSVSKIPSLSRVGRPAHIFITLSGEESLDITEWCVLRIVDYFMKFVFQIQKKEKLKVPCPIMNLASRNLSLYLCKWVIMKSKLNMRELMFKVVLLPVEHMIQQKLASVIFRIVWSIGQCISLWMQVKQVSATWK</sequence>
<feature type="repeat" description="Filamin" evidence="3">
    <location>
        <begin position="1"/>
        <end position="54"/>
    </location>
</feature>
<dbReference type="AlphaFoldDB" id="A0A0R3Q829"/>
<feature type="repeat" description="Filamin" evidence="3">
    <location>
        <begin position="52"/>
        <end position="147"/>
    </location>
</feature>
<dbReference type="Gene3D" id="2.60.40.10">
    <property type="entry name" value="Immunoglobulins"/>
    <property type="match status" value="2"/>
</dbReference>
<dbReference type="SUPFAM" id="SSF81296">
    <property type="entry name" value="E set domains"/>
    <property type="match status" value="2"/>
</dbReference>
<dbReference type="WBParaSite" id="BTMF_0000248301-mRNA-1">
    <property type="protein sequence ID" value="BTMF_0000248301-mRNA-1"/>
    <property type="gene ID" value="BTMF_0000248301"/>
</dbReference>
<dbReference type="PANTHER" id="PTHR38537">
    <property type="entry name" value="JITTERBUG, ISOFORM N"/>
    <property type="match status" value="1"/>
</dbReference>
<dbReference type="EMBL" id="UZAG01001378">
    <property type="protein sequence ID" value="VDO11119.1"/>
    <property type="molecule type" value="Genomic_DNA"/>
</dbReference>
<accession>A0A0R3Q829</accession>
<dbReference type="PROSITE" id="PS50194">
    <property type="entry name" value="FILAMIN_REPEAT"/>
    <property type="match status" value="2"/>
</dbReference>
<evidence type="ECO:0000256" key="1">
    <source>
        <dbReference type="ARBA" id="ARBA00009238"/>
    </source>
</evidence>
<evidence type="ECO:0000256" key="2">
    <source>
        <dbReference type="ARBA" id="ARBA00022737"/>
    </source>
</evidence>
<dbReference type="Proteomes" id="UP000280834">
    <property type="component" value="Unassembled WGS sequence"/>
</dbReference>
<evidence type="ECO:0000313" key="5">
    <source>
        <dbReference type="EMBL" id="VDO11119.1"/>
    </source>
</evidence>
<dbReference type="InterPro" id="IPR017868">
    <property type="entry name" value="Filamin/ABP280_repeat-like"/>
</dbReference>
<gene>
    <name evidence="5" type="ORF">BTMF_LOCUS1814</name>
</gene>
<organism evidence="7">
    <name type="scientific">Brugia timori</name>
    <dbReference type="NCBI Taxonomy" id="42155"/>
    <lineage>
        <taxon>Eukaryota</taxon>
        <taxon>Metazoa</taxon>
        <taxon>Ecdysozoa</taxon>
        <taxon>Nematoda</taxon>
        <taxon>Chromadorea</taxon>
        <taxon>Rhabditida</taxon>
        <taxon>Spirurina</taxon>
        <taxon>Spiruromorpha</taxon>
        <taxon>Filarioidea</taxon>
        <taxon>Onchocercidae</taxon>
        <taxon>Brugia</taxon>
    </lineage>
</organism>
<evidence type="ECO:0000313" key="7">
    <source>
        <dbReference type="WBParaSite" id="BTMF_0000248301-mRNA-1"/>
    </source>
</evidence>
<evidence type="ECO:0000256" key="3">
    <source>
        <dbReference type="PROSITE-ProRule" id="PRU00087"/>
    </source>
</evidence>
<dbReference type="PANTHER" id="PTHR38537:SF8">
    <property type="entry name" value="FILAMIN-A"/>
    <property type="match status" value="1"/>
</dbReference>
<keyword evidence="6" id="KW-1185">Reference proteome</keyword>
<reference evidence="7" key="1">
    <citation type="submission" date="2017-02" db="UniProtKB">
        <authorList>
            <consortium name="WormBaseParasite"/>
        </authorList>
    </citation>
    <scope>IDENTIFICATION</scope>
</reference>
<dbReference type="GO" id="GO:0030036">
    <property type="term" value="P:actin cytoskeleton organization"/>
    <property type="evidence" value="ECO:0007669"/>
    <property type="project" value="InterPro"/>
</dbReference>
<proteinExistence type="inferred from homology"/>
<dbReference type="InterPro" id="IPR013783">
    <property type="entry name" value="Ig-like_fold"/>
</dbReference>
<feature type="region of interest" description="Disordered" evidence="4">
    <location>
        <begin position="164"/>
        <end position="191"/>
    </location>
</feature>
<evidence type="ECO:0000313" key="6">
    <source>
        <dbReference type="Proteomes" id="UP000280834"/>
    </source>
</evidence>
<reference evidence="5 6" key="2">
    <citation type="submission" date="2018-11" db="EMBL/GenBank/DDBJ databases">
        <authorList>
            <consortium name="Pathogen Informatics"/>
        </authorList>
    </citation>
    <scope>NUCLEOTIDE SEQUENCE [LARGE SCALE GENOMIC DNA]</scope>
</reference>
<dbReference type="GO" id="GO:0051015">
    <property type="term" value="F:actin filament binding"/>
    <property type="evidence" value="ECO:0007669"/>
    <property type="project" value="InterPro"/>
</dbReference>
<dbReference type="InterPro" id="IPR044801">
    <property type="entry name" value="Filamin"/>
</dbReference>
<comment type="similarity">
    <text evidence="1">Belongs to the filamin family.</text>
</comment>
<dbReference type="InterPro" id="IPR001298">
    <property type="entry name" value="Filamin/ABP280_rpt"/>
</dbReference>
<dbReference type="STRING" id="42155.A0A0R3Q829"/>
<dbReference type="Pfam" id="PF00630">
    <property type="entry name" value="Filamin"/>
    <property type="match status" value="1"/>
</dbReference>
<dbReference type="SMART" id="SM00557">
    <property type="entry name" value="IG_FLMN"/>
    <property type="match status" value="1"/>
</dbReference>
<dbReference type="InterPro" id="IPR014756">
    <property type="entry name" value="Ig_E-set"/>
</dbReference>
<name>A0A0R3Q829_9BILA</name>
<keyword evidence="2" id="KW-0677">Repeat</keyword>
<protein>
    <submittedName>
        <fullName evidence="7">Calponin-homology (CH) domain-containing protein</fullName>
    </submittedName>
</protein>
<evidence type="ECO:0000256" key="4">
    <source>
        <dbReference type="SAM" id="MobiDB-lite"/>
    </source>
</evidence>